<comment type="function">
    <text evidence="5">Acts as a sulfur carrier required for 2-thiolation of mcm(5)S(2)U at tRNA wobble positions of cytosolic tRNA(Lys), tRNA(Glu) and tRNA(Gln). Serves as sulfur donor in tRNA 2-thiolation reaction by being thiocarboxylated (-COSH) at its C-terminus by the MOCS3 homolog UBA4. The sulfur is then transferred to tRNA to form 2-thiolation of mcm(5)S(2)U. Prior mcm(5) tRNA modification by the elongator complex is required for 2-thiolation. Also acts as a ubiquitin-like protein (UBL) that is covalently conjugated via an isopeptide bond to lysine residues of target proteins such as AHP1. The thiocarboxylated form serves as substrate for conjugation and oxidative stress specifically induces the formation of UBL-protein conjugates.</text>
</comment>
<keyword evidence="1 5" id="KW-0963">Cytoplasm</keyword>
<evidence type="ECO:0000256" key="4">
    <source>
        <dbReference type="ARBA" id="ARBA00022786"/>
    </source>
</evidence>
<keyword evidence="3 5" id="KW-0819">tRNA processing</keyword>
<feature type="modified residue" description="1-thioglycine" evidence="5">
    <location>
        <position position="97"/>
    </location>
</feature>
<dbReference type="CDD" id="cd01764">
    <property type="entry name" value="Ubl_Urm1"/>
    <property type="match status" value="1"/>
</dbReference>
<dbReference type="InterPro" id="IPR012675">
    <property type="entry name" value="Beta-grasp_dom_sf"/>
</dbReference>
<dbReference type="HAMAP" id="MF_03048">
    <property type="entry name" value="Urm1"/>
    <property type="match status" value="1"/>
</dbReference>
<evidence type="ECO:0000313" key="8">
    <source>
        <dbReference type="Proteomes" id="UP000193719"/>
    </source>
</evidence>
<protein>
    <recommendedName>
        <fullName evidence="5 6">Ubiquitin-related modifier 1</fullName>
    </recommendedName>
</protein>
<keyword evidence="2 5" id="KW-1017">Isopeptide bond</keyword>
<dbReference type="UniPathway" id="UPA00988"/>
<dbReference type="Proteomes" id="UP000193719">
    <property type="component" value="Unassembled WGS sequence"/>
</dbReference>
<name>A0A1Y1VCZ4_9FUNG</name>
<comment type="similarity">
    <text evidence="5 6">Belongs to the URM1 family.</text>
</comment>
<dbReference type="PANTHER" id="PTHR14986">
    <property type="entry name" value="RURM1 PROTEIN"/>
    <property type="match status" value="1"/>
</dbReference>
<dbReference type="GO" id="GO:0007114">
    <property type="term" value="P:cell budding"/>
    <property type="evidence" value="ECO:0007669"/>
    <property type="project" value="EnsemblFungi"/>
</dbReference>
<dbReference type="GO" id="GO:0042803">
    <property type="term" value="F:protein homodimerization activity"/>
    <property type="evidence" value="ECO:0007669"/>
    <property type="project" value="EnsemblFungi"/>
</dbReference>
<evidence type="ECO:0000256" key="3">
    <source>
        <dbReference type="ARBA" id="ARBA00022694"/>
    </source>
</evidence>
<evidence type="ECO:0000256" key="2">
    <source>
        <dbReference type="ARBA" id="ARBA00022499"/>
    </source>
</evidence>
<reference evidence="7 8" key="1">
    <citation type="submission" date="2016-08" db="EMBL/GenBank/DDBJ databases">
        <title>Genomes of anaerobic fungi encode conserved fungal cellulosomes for biomass hydrolysis.</title>
        <authorList>
            <consortium name="DOE Joint Genome Institute"/>
            <person name="Haitjema C.H."/>
            <person name="Gilmore S.P."/>
            <person name="Henske J.K."/>
            <person name="Solomon K.V."/>
            <person name="De Groot R."/>
            <person name="Kuo A."/>
            <person name="Mondo S.J."/>
            <person name="Salamov A.A."/>
            <person name="Labutti K."/>
            <person name="Zhao Z."/>
            <person name="Chiniquy J."/>
            <person name="Barry K."/>
            <person name="Brewer H.M."/>
            <person name="Purvine S.O."/>
            <person name="Wright A.T."/>
            <person name="Boxma B."/>
            <person name="Van Alen T."/>
            <person name="Hackstein J.H."/>
            <person name="Baker S.E."/>
            <person name="Grigoriev I.V."/>
            <person name="O'Malley M.A."/>
        </authorList>
    </citation>
    <scope>NUCLEOTIDE SEQUENCE [LARGE SCALE GENOMIC DNA]</scope>
    <source>
        <strain evidence="8">finn</strain>
    </source>
</reference>
<evidence type="ECO:0000313" key="7">
    <source>
        <dbReference type="EMBL" id="ORX52969.1"/>
    </source>
</evidence>
<dbReference type="GO" id="GO:0005829">
    <property type="term" value="C:cytosol"/>
    <property type="evidence" value="ECO:0007669"/>
    <property type="project" value="UniProtKB-UniRule"/>
</dbReference>
<dbReference type="EMBL" id="MCFH01000014">
    <property type="protein sequence ID" value="ORX52969.1"/>
    <property type="molecule type" value="Genomic_DNA"/>
</dbReference>
<dbReference type="GO" id="GO:0002143">
    <property type="term" value="P:tRNA wobble position uridine thiolation"/>
    <property type="evidence" value="ECO:0007669"/>
    <property type="project" value="EnsemblFungi"/>
</dbReference>
<evidence type="ECO:0000256" key="6">
    <source>
        <dbReference type="RuleBase" id="RU361182"/>
    </source>
</evidence>
<comment type="PTM">
    <text evidence="5">C-terminal thiocarboxylation occurs in 2 steps, it is first acyl-adenylated (-COAMP) via the hesA/moeB/thiF part of UBA4, then thiocarboxylated (-COSH) via the rhodanese domain of UBA4.</text>
</comment>
<dbReference type="STRING" id="1754191.A0A1Y1VCZ4"/>
<proteinExistence type="inferred from homology"/>
<dbReference type="GO" id="GO:0032447">
    <property type="term" value="P:protein urmylation"/>
    <property type="evidence" value="ECO:0007669"/>
    <property type="project" value="UniProtKB-UniRule"/>
</dbReference>
<accession>A0A1Y1VCZ4</accession>
<dbReference type="SUPFAM" id="SSF54285">
    <property type="entry name" value="MoaD/ThiS"/>
    <property type="match status" value="1"/>
</dbReference>
<keyword evidence="8" id="KW-1185">Reference proteome</keyword>
<dbReference type="InterPro" id="IPR015221">
    <property type="entry name" value="Urm1"/>
</dbReference>
<evidence type="ECO:0000256" key="5">
    <source>
        <dbReference type="HAMAP-Rule" id="MF_03048"/>
    </source>
</evidence>
<dbReference type="GO" id="GO:0001403">
    <property type="term" value="P:invasive growth in response to glucose limitation"/>
    <property type="evidence" value="ECO:0007669"/>
    <property type="project" value="EnsemblFungi"/>
</dbReference>
<comment type="subcellular location">
    <subcellularLocation>
        <location evidence="5 6">Cytoplasm</location>
    </subcellularLocation>
</comment>
<dbReference type="InterPro" id="IPR016155">
    <property type="entry name" value="Mopterin_synth/thiamin_S_b"/>
</dbReference>
<dbReference type="PIRSF" id="PIRSF037379">
    <property type="entry name" value="Ubiquitin-related_modifier_1"/>
    <property type="match status" value="1"/>
</dbReference>
<comment type="caution">
    <text evidence="7">The sequence shown here is derived from an EMBL/GenBank/DDBJ whole genome shotgun (WGS) entry which is preliminary data.</text>
</comment>
<dbReference type="Gene3D" id="3.10.20.30">
    <property type="match status" value="1"/>
</dbReference>
<evidence type="ECO:0000256" key="1">
    <source>
        <dbReference type="ARBA" id="ARBA00022490"/>
    </source>
</evidence>
<dbReference type="OrthoDB" id="10248987at2759"/>
<dbReference type="GO" id="GO:0034599">
    <property type="term" value="P:cellular response to oxidative stress"/>
    <property type="evidence" value="ECO:0007669"/>
    <property type="project" value="EnsemblFungi"/>
</dbReference>
<sequence length="97" mass="10955">MGKNITLSFGGGMEILFNNTKEREIELPDSVVNIKDLIAYMKDELLQERPELFVLNDSVRPGIIVLINNADWEIEGGLEYELEDDDEITFISTLHGG</sequence>
<gene>
    <name evidence="5" type="primary">URM1</name>
    <name evidence="7" type="ORF">BCR36DRAFT_582372</name>
</gene>
<comment type="pathway">
    <text evidence="5 6">tRNA modification; 5-methoxycarbonylmethyl-2-thiouridine-tRNA biosynthesis.</text>
</comment>
<dbReference type="GO" id="GO:0097163">
    <property type="term" value="F:sulfur carrier activity"/>
    <property type="evidence" value="ECO:0007669"/>
    <property type="project" value="EnsemblFungi"/>
</dbReference>
<dbReference type="AlphaFoldDB" id="A0A1Y1VCZ4"/>
<reference evidence="7 8" key="2">
    <citation type="submission" date="2016-08" db="EMBL/GenBank/DDBJ databases">
        <title>Pervasive Adenine N6-methylation of Active Genes in Fungi.</title>
        <authorList>
            <consortium name="DOE Joint Genome Institute"/>
            <person name="Mondo S.J."/>
            <person name="Dannebaum R.O."/>
            <person name="Kuo R.C."/>
            <person name="Labutti K."/>
            <person name="Haridas S."/>
            <person name="Kuo A."/>
            <person name="Salamov A."/>
            <person name="Ahrendt S.R."/>
            <person name="Lipzen A."/>
            <person name="Sullivan W."/>
            <person name="Andreopoulos W.B."/>
            <person name="Clum A."/>
            <person name="Lindquist E."/>
            <person name="Daum C."/>
            <person name="Ramamoorthy G.K."/>
            <person name="Gryganskyi A."/>
            <person name="Culley D."/>
            <person name="Magnuson J.K."/>
            <person name="James T.Y."/>
            <person name="O'Malley M.A."/>
            <person name="Stajich J.E."/>
            <person name="Spatafora J.W."/>
            <person name="Visel A."/>
            <person name="Grigoriev I.V."/>
        </authorList>
    </citation>
    <scope>NUCLEOTIDE SEQUENCE [LARGE SCALE GENOMIC DNA]</scope>
    <source>
        <strain evidence="8">finn</strain>
    </source>
</reference>
<dbReference type="GO" id="GO:0031386">
    <property type="term" value="F:protein tag activity"/>
    <property type="evidence" value="ECO:0007669"/>
    <property type="project" value="EnsemblFungi"/>
</dbReference>
<feature type="cross-link" description="Glycyl lysine isopeptide (Gly-Lys) (interchain with K-? in acceptor proteins)" evidence="5">
    <location>
        <position position="97"/>
    </location>
</feature>
<organism evidence="7 8">
    <name type="scientific">Piromyces finnis</name>
    <dbReference type="NCBI Taxonomy" id="1754191"/>
    <lineage>
        <taxon>Eukaryota</taxon>
        <taxon>Fungi</taxon>
        <taxon>Fungi incertae sedis</taxon>
        <taxon>Chytridiomycota</taxon>
        <taxon>Chytridiomycota incertae sedis</taxon>
        <taxon>Neocallimastigomycetes</taxon>
        <taxon>Neocallimastigales</taxon>
        <taxon>Neocallimastigaceae</taxon>
        <taxon>Piromyces</taxon>
    </lineage>
</organism>
<dbReference type="Pfam" id="PF09138">
    <property type="entry name" value="Urm1"/>
    <property type="match status" value="1"/>
</dbReference>
<keyword evidence="4 5" id="KW-0833">Ubl conjugation pathway</keyword>